<dbReference type="OrthoDB" id="5835829at2759"/>
<gene>
    <name evidence="2" type="primary">Acey_s0081.g1437</name>
    <name evidence="2" type="ORF">Y032_0081g1437</name>
</gene>
<organism evidence="2 3">
    <name type="scientific">Ancylostoma ceylanicum</name>
    <dbReference type="NCBI Taxonomy" id="53326"/>
    <lineage>
        <taxon>Eukaryota</taxon>
        <taxon>Metazoa</taxon>
        <taxon>Ecdysozoa</taxon>
        <taxon>Nematoda</taxon>
        <taxon>Chromadorea</taxon>
        <taxon>Rhabditida</taxon>
        <taxon>Rhabditina</taxon>
        <taxon>Rhabditomorpha</taxon>
        <taxon>Strongyloidea</taxon>
        <taxon>Ancylostomatidae</taxon>
        <taxon>Ancylostomatinae</taxon>
        <taxon>Ancylostoma</taxon>
    </lineage>
</organism>
<dbReference type="AlphaFoldDB" id="A0A016TS26"/>
<reference evidence="3" key="1">
    <citation type="journal article" date="2015" name="Nat. Genet.">
        <title>The genome and transcriptome of the zoonotic hookworm Ancylostoma ceylanicum identify infection-specific gene families.</title>
        <authorList>
            <person name="Schwarz E.M."/>
            <person name="Hu Y."/>
            <person name="Antoshechkin I."/>
            <person name="Miller M.M."/>
            <person name="Sternberg P.W."/>
            <person name="Aroian R.V."/>
        </authorList>
    </citation>
    <scope>NUCLEOTIDE SEQUENCE</scope>
    <source>
        <strain evidence="3">HY135</strain>
    </source>
</reference>
<proteinExistence type="predicted"/>
<accession>A0A016TS26</accession>
<name>A0A016TS26_9BILA</name>
<dbReference type="STRING" id="53326.A0A016TS26"/>
<feature type="region of interest" description="Disordered" evidence="1">
    <location>
        <begin position="95"/>
        <end position="119"/>
    </location>
</feature>
<dbReference type="Proteomes" id="UP000024635">
    <property type="component" value="Unassembled WGS sequence"/>
</dbReference>
<feature type="compositionally biased region" description="Polar residues" evidence="1">
    <location>
        <begin position="108"/>
        <end position="119"/>
    </location>
</feature>
<keyword evidence="3" id="KW-1185">Reference proteome</keyword>
<comment type="caution">
    <text evidence="2">The sequence shown here is derived from an EMBL/GenBank/DDBJ whole genome shotgun (WGS) entry which is preliminary data.</text>
</comment>
<evidence type="ECO:0000256" key="1">
    <source>
        <dbReference type="SAM" id="MobiDB-lite"/>
    </source>
</evidence>
<sequence length="119" mass="13138">MLLPDVDNNVPSPAGSYEILRRDVGLAPGELASTLWRNPDPFEDSSPLNLRIFTKLIRVSSLFVRACEGVYTSFFPLFIGLLEIRRSLLPSRRPSVASARTGLDQPQPRLNSTGLNTAL</sequence>
<evidence type="ECO:0000313" key="2">
    <source>
        <dbReference type="EMBL" id="EYC05545.1"/>
    </source>
</evidence>
<protein>
    <submittedName>
        <fullName evidence="2">Uncharacterized protein</fullName>
    </submittedName>
</protein>
<dbReference type="EMBL" id="JARK01001417">
    <property type="protein sequence ID" value="EYC05545.1"/>
    <property type="molecule type" value="Genomic_DNA"/>
</dbReference>
<evidence type="ECO:0000313" key="3">
    <source>
        <dbReference type="Proteomes" id="UP000024635"/>
    </source>
</evidence>